<dbReference type="EC" id="2.1.1.-" evidence="1"/>
<dbReference type="InterPro" id="IPR001214">
    <property type="entry name" value="SET_dom"/>
</dbReference>
<keyword evidence="1" id="KW-0489">Methyltransferase</keyword>
<comment type="similarity">
    <text evidence="1">Belongs to the class V-like SAM-binding methyltransferase superfamily. Histone-lysine methyltransferase family. SETD6 subfamily.</text>
</comment>
<protein>
    <recommendedName>
        <fullName evidence="1">N-lysine methyltransferase</fullName>
        <ecNumber evidence="1">2.1.1.-</ecNumber>
    </recommendedName>
</protein>
<keyword evidence="5" id="KW-1185">Reference proteome</keyword>
<dbReference type="SUPFAM" id="SSF82199">
    <property type="entry name" value="SET domain"/>
    <property type="match status" value="1"/>
</dbReference>
<dbReference type="Proteomes" id="UP000541444">
    <property type="component" value="Unassembled WGS sequence"/>
</dbReference>
<dbReference type="AlphaFoldDB" id="A0A7J7NJ35"/>
<dbReference type="CDD" id="cd10527">
    <property type="entry name" value="SET_LSMT"/>
    <property type="match status" value="1"/>
</dbReference>
<comment type="caution">
    <text evidence="4">The sequence shown here is derived from an EMBL/GenBank/DDBJ whole genome shotgun (WGS) entry which is preliminary data.</text>
</comment>
<keyword evidence="1" id="KW-0949">S-adenosyl-L-methionine</keyword>
<dbReference type="OrthoDB" id="441812at2759"/>
<sequence>MSSATTTTRRLRAFKRWMKSQGIDCSDALELTDGEEGIAVRAFCDLKEGELVATIPKNACLSIKTSAAREMIEEAGLADSLGLSVAVMYERSLGEASKWFGYLQLLPDRESVPLVWTLDEVDRFLAGTELHKIVKEDKTIIYEDWKECILPLMDLEQLKINPNSFAVEQYFAAKSLVSSRSFEIDDYHGSGMVPLADLFNHKTGDENVHFTSPSSDSSSENESDEEEENHNEDYDNHNKLSDEDIAAVRINSPAALAEDNATDSGDPAALEMIIVKGVITGDEVFNTYGSNGNAALLHRYGFTELDNPFDIVNIDLSLVLGWSSSLFSSRYSRARVSLWRRLDCSGCVSQDSEYFEVSSDGQPQLELLILLYVIFLSEEAYNKLDHTLTSSVGNINTSINVLLFDKFKIRPLKTPEMAKEFLFTSEVRKGIVSIADIREKLYGMNSLEDDVKALQNCCMKERKLYHSLVLRVSERRIIQKLRTYASNSCRPKKRSFGSRCKT</sequence>
<feature type="compositionally biased region" description="Acidic residues" evidence="2">
    <location>
        <begin position="219"/>
        <end position="230"/>
    </location>
</feature>
<dbReference type="PANTHER" id="PTHR13271">
    <property type="entry name" value="UNCHARACTERIZED PUTATIVE METHYLTRANSFERASE"/>
    <property type="match status" value="1"/>
</dbReference>
<proteinExistence type="inferred from homology"/>
<dbReference type="GO" id="GO:0016279">
    <property type="term" value="F:protein-lysine N-methyltransferase activity"/>
    <property type="evidence" value="ECO:0007669"/>
    <property type="project" value="UniProtKB-UniRule"/>
</dbReference>
<comment type="function">
    <text evidence="1">Protein-lysine N-methyltransferase.</text>
</comment>
<gene>
    <name evidence="4" type="ORF">GIB67_041358</name>
</gene>
<dbReference type="GO" id="GO:0005634">
    <property type="term" value="C:nucleus"/>
    <property type="evidence" value="ECO:0007669"/>
    <property type="project" value="UniProtKB-SubCell"/>
</dbReference>
<evidence type="ECO:0000256" key="2">
    <source>
        <dbReference type="SAM" id="MobiDB-lite"/>
    </source>
</evidence>
<dbReference type="GO" id="GO:0032259">
    <property type="term" value="P:methylation"/>
    <property type="evidence" value="ECO:0007669"/>
    <property type="project" value="UniProtKB-KW"/>
</dbReference>
<dbReference type="PIRSF" id="PIRSF011771">
    <property type="entry name" value="RMS1_SET"/>
    <property type="match status" value="1"/>
</dbReference>
<dbReference type="InterPro" id="IPR050600">
    <property type="entry name" value="SETD3_SETD6_MTase"/>
</dbReference>
<comment type="subcellular location">
    <subcellularLocation>
        <location evidence="1">Nucleus</location>
    </subcellularLocation>
</comment>
<feature type="region of interest" description="Disordered" evidence="2">
    <location>
        <begin position="206"/>
        <end position="238"/>
    </location>
</feature>
<organism evidence="4 5">
    <name type="scientific">Kingdonia uniflora</name>
    <dbReference type="NCBI Taxonomy" id="39325"/>
    <lineage>
        <taxon>Eukaryota</taxon>
        <taxon>Viridiplantae</taxon>
        <taxon>Streptophyta</taxon>
        <taxon>Embryophyta</taxon>
        <taxon>Tracheophyta</taxon>
        <taxon>Spermatophyta</taxon>
        <taxon>Magnoliopsida</taxon>
        <taxon>Ranunculales</taxon>
        <taxon>Circaeasteraceae</taxon>
        <taxon>Kingdonia</taxon>
    </lineage>
</organism>
<dbReference type="Gene3D" id="3.90.1410.10">
    <property type="entry name" value="set domain protein methyltransferase, domain 1"/>
    <property type="match status" value="1"/>
</dbReference>
<dbReference type="EMBL" id="JACGCM010000766">
    <property type="protein sequence ID" value="KAF6167103.1"/>
    <property type="molecule type" value="Genomic_DNA"/>
</dbReference>
<evidence type="ECO:0000256" key="1">
    <source>
        <dbReference type="PIRNR" id="PIRNR011771"/>
    </source>
</evidence>
<name>A0A7J7NJ35_9MAGN</name>
<keyword evidence="1" id="KW-0808">Transferase</keyword>
<accession>A0A7J7NJ35</accession>
<evidence type="ECO:0000259" key="3">
    <source>
        <dbReference type="PROSITE" id="PS50280"/>
    </source>
</evidence>
<dbReference type="InterPro" id="IPR046341">
    <property type="entry name" value="SET_dom_sf"/>
</dbReference>
<dbReference type="PANTHER" id="PTHR13271:SF34">
    <property type="entry name" value="N-LYSINE METHYLTRANSFERASE SETD6"/>
    <property type="match status" value="1"/>
</dbReference>
<dbReference type="InterPro" id="IPR011383">
    <property type="entry name" value="N-lys_methylase_SETD6"/>
</dbReference>
<feature type="domain" description="SET" evidence="3">
    <location>
        <begin position="21"/>
        <end position="289"/>
    </location>
</feature>
<evidence type="ECO:0000313" key="5">
    <source>
        <dbReference type="Proteomes" id="UP000541444"/>
    </source>
</evidence>
<evidence type="ECO:0000313" key="4">
    <source>
        <dbReference type="EMBL" id="KAF6167103.1"/>
    </source>
</evidence>
<reference evidence="4 5" key="1">
    <citation type="journal article" date="2020" name="IScience">
        <title>Genome Sequencing of the Endangered Kingdonia uniflora (Circaeasteraceae, Ranunculales) Reveals Potential Mechanisms of Evolutionary Specialization.</title>
        <authorList>
            <person name="Sun Y."/>
            <person name="Deng T."/>
            <person name="Zhang A."/>
            <person name="Moore M.J."/>
            <person name="Landis J.B."/>
            <person name="Lin N."/>
            <person name="Zhang H."/>
            <person name="Zhang X."/>
            <person name="Huang J."/>
            <person name="Zhang X."/>
            <person name="Sun H."/>
            <person name="Wang H."/>
        </authorList>
    </citation>
    <scope>NUCLEOTIDE SEQUENCE [LARGE SCALE GENOMIC DNA]</scope>
    <source>
        <strain evidence="4">TB1705</strain>
        <tissue evidence="4">Leaf</tissue>
    </source>
</reference>
<keyword evidence="1" id="KW-0539">Nucleus</keyword>
<dbReference type="PROSITE" id="PS50280">
    <property type="entry name" value="SET"/>
    <property type="match status" value="1"/>
</dbReference>